<dbReference type="GO" id="GO:0016614">
    <property type="term" value="F:oxidoreductase activity, acting on CH-OH group of donors"/>
    <property type="evidence" value="ECO:0007669"/>
    <property type="project" value="InterPro"/>
</dbReference>
<feature type="signal peptide" evidence="6">
    <location>
        <begin position="1"/>
        <end position="19"/>
    </location>
</feature>
<gene>
    <name evidence="9" type="ORF">CC85DRAFT_288091</name>
</gene>
<reference evidence="9 10" key="1">
    <citation type="submission" date="2015-03" db="EMBL/GenBank/DDBJ databases">
        <title>Genomics and transcriptomics of the oil-accumulating basidiomycete yeast T. oleaginosus allow insights into substrate utilization and the diverse evolutionary trajectories of mating systems in fungi.</title>
        <authorList>
            <consortium name="DOE Joint Genome Institute"/>
            <person name="Kourist R."/>
            <person name="Kracht O."/>
            <person name="Bracharz F."/>
            <person name="Lipzen A."/>
            <person name="Nolan M."/>
            <person name="Ohm R."/>
            <person name="Grigoriev I."/>
            <person name="Sun S."/>
            <person name="Heitman J."/>
            <person name="Bruck T."/>
            <person name="Nowrousian M."/>
        </authorList>
    </citation>
    <scope>NUCLEOTIDE SEQUENCE [LARGE SCALE GENOMIC DNA]</scope>
    <source>
        <strain evidence="9 10">IBC0246</strain>
    </source>
</reference>
<feature type="domain" description="Glucose-methanol-choline oxidoreductase N-terminal" evidence="8">
    <location>
        <begin position="329"/>
        <end position="343"/>
    </location>
</feature>
<evidence type="ECO:0000256" key="6">
    <source>
        <dbReference type="SAM" id="SignalP"/>
    </source>
</evidence>
<feature type="chain" id="PRO_5005245305" evidence="6">
    <location>
        <begin position="20"/>
        <end position="745"/>
    </location>
</feature>
<feature type="compositionally biased region" description="Low complexity" evidence="4">
    <location>
        <begin position="734"/>
        <end position="745"/>
    </location>
</feature>
<evidence type="ECO:0000259" key="7">
    <source>
        <dbReference type="PROSITE" id="PS00623"/>
    </source>
</evidence>
<evidence type="ECO:0000313" key="9">
    <source>
        <dbReference type="EMBL" id="KLT39838.1"/>
    </source>
</evidence>
<comment type="cofactor">
    <cofactor evidence="1">
        <name>FAD</name>
        <dbReference type="ChEBI" id="CHEBI:57692"/>
    </cofactor>
</comment>
<sequence>MLALPIALAIAALAAPAAADVASGYNVHNPHRSLVQRAVTSDAASVSNKNFDFVVIGGGIGGLVTGARLAEWSNQTVLILEAGGDGSDVVQQQSIPGFTYHRGLAYSSPYGWNYTTIPQPEAGGAVKAYPLGRGLGGSGAINGMFWGKASAVEYDSWSETLFPEGKYKWNWASMDAAIKKATTLQEPPQEQKDQFQIPVDPSAHGTTGPLQIGWSKYIYPVVANWIPTWRTLGLPVTDHSSGDPHGGTIVPSTMDARQGIRSDSRRGYIDNNNSPNLVVLTRQTGTKIVFSDKRDKNGNLVATGVEFSSGSGAPSYKVTVNKEVIVAGGTVNSPKLLQLSGIGPKAHLEAQGITSLIDLPVGYNLQDHVATGLTFNTIEGVETWGELTTNPELGAAELEKWNTDRSGKWTYVNEATGYVSMADIAGADANTITDGIDEAALIAQISGRHNIPASVQKGMATQFALQKKWMKSNIGQIEIILHMWGSTATSIVLQCALQHPFSRGTVMINGSNPFNMPTINPDYFSASADATMMEYALNWLRTFATTKPMGDIITSELKPGANVTGEALQTTFRAAAGTEYHPLGTCAMLPKEDGGVVDTNLKVYGTGNVRVVDSSVIPMHISSHTMGTTYGVAEFGADIIKLENTKDFLNPPVSSSSSAKPTGSTSGSAKPTGTATPADANADEGLSQGAKIGIGLGVGIGGAALLGAILFFVCCRKRDKGPGAASTDKGWYENGQQNNQWSNGQ</sequence>
<proteinExistence type="inferred from homology"/>
<dbReference type="Pfam" id="PF00732">
    <property type="entry name" value="GMC_oxred_N"/>
    <property type="match status" value="1"/>
</dbReference>
<feature type="domain" description="Glucose-methanol-choline oxidoreductase N-terminal" evidence="7">
    <location>
        <begin position="132"/>
        <end position="155"/>
    </location>
</feature>
<keyword evidence="5" id="KW-1133">Transmembrane helix</keyword>
<keyword evidence="6" id="KW-0732">Signal</keyword>
<evidence type="ECO:0000256" key="3">
    <source>
        <dbReference type="RuleBase" id="RU003968"/>
    </source>
</evidence>
<dbReference type="InterPro" id="IPR007867">
    <property type="entry name" value="GMC_OxRtase_C"/>
</dbReference>
<dbReference type="GO" id="GO:0050660">
    <property type="term" value="F:flavin adenine dinucleotide binding"/>
    <property type="evidence" value="ECO:0007669"/>
    <property type="project" value="InterPro"/>
</dbReference>
<dbReference type="SUPFAM" id="SSF54373">
    <property type="entry name" value="FAD-linked reductases, C-terminal domain"/>
    <property type="match status" value="1"/>
</dbReference>
<dbReference type="PROSITE" id="PS00623">
    <property type="entry name" value="GMC_OXRED_1"/>
    <property type="match status" value="1"/>
</dbReference>
<dbReference type="Pfam" id="PF05199">
    <property type="entry name" value="GMC_oxred_C"/>
    <property type="match status" value="1"/>
</dbReference>
<dbReference type="Proteomes" id="UP000053611">
    <property type="component" value="Unassembled WGS sequence"/>
</dbReference>
<keyword evidence="3" id="KW-0285">Flavoprotein</keyword>
<dbReference type="SUPFAM" id="SSF51905">
    <property type="entry name" value="FAD/NAD(P)-binding domain"/>
    <property type="match status" value="1"/>
</dbReference>
<accession>A0A0J0XFK7</accession>
<dbReference type="InterPro" id="IPR000172">
    <property type="entry name" value="GMC_OxRdtase_N"/>
</dbReference>
<keyword evidence="5" id="KW-0472">Membrane</keyword>
<evidence type="ECO:0000256" key="1">
    <source>
        <dbReference type="ARBA" id="ARBA00001974"/>
    </source>
</evidence>
<dbReference type="STRING" id="879819.A0A0J0XFK7"/>
<dbReference type="Gene3D" id="3.50.50.60">
    <property type="entry name" value="FAD/NAD(P)-binding domain"/>
    <property type="match status" value="1"/>
</dbReference>
<feature type="transmembrane region" description="Helical" evidence="5">
    <location>
        <begin position="692"/>
        <end position="713"/>
    </location>
</feature>
<dbReference type="Gene3D" id="3.30.560.10">
    <property type="entry name" value="Glucose Oxidase, domain 3"/>
    <property type="match status" value="1"/>
</dbReference>
<name>A0A0J0XFK7_9TREE</name>
<keyword evidence="5" id="KW-0812">Transmembrane</keyword>
<dbReference type="InterPro" id="IPR012132">
    <property type="entry name" value="GMC_OxRdtase"/>
</dbReference>
<dbReference type="RefSeq" id="XP_018276329.1">
    <property type="nucleotide sequence ID" value="XM_018424129.1"/>
</dbReference>
<dbReference type="InterPro" id="IPR036188">
    <property type="entry name" value="FAD/NAD-bd_sf"/>
</dbReference>
<dbReference type="PANTHER" id="PTHR11552:SF218">
    <property type="entry name" value="GLUCOSE-METHANOL-CHOLINE OXIDOREDUCTASE N-TERMINAL DOMAIN-CONTAINING PROTEIN"/>
    <property type="match status" value="1"/>
</dbReference>
<dbReference type="OrthoDB" id="269227at2759"/>
<keyword evidence="3" id="KW-0274">FAD</keyword>
<evidence type="ECO:0000256" key="2">
    <source>
        <dbReference type="ARBA" id="ARBA00010790"/>
    </source>
</evidence>
<evidence type="ECO:0000313" key="10">
    <source>
        <dbReference type="Proteomes" id="UP000053611"/>
    </source>
</evidence>
<protein>
    <submittedName>
        <fullName evidence="9">FAD/NAD(P)-binding domain-containing protein</fullName>
    </submittedName>
</protein>
<dbReference type="EMBL" id="KQ087247">
    <property type="protein sequence ID" value="KLT39838.1"/>
    <property type="molecule type" value="Genomic_DNA"/>
</dbReference>
<feature type="region of interest" description="Disordered" evidence="4">
    <location>
        <begin position="722"/>
        <end position="745"/>
    </location>
</feature>
<evidence type="ECO:0000256" key="5">
    <source>
        <dbReference type="SAM" id="Phobius"/>
    </source>
</evidence>
<dbReference type="AlphaFoldDB" id="A0A0J0XFK7"/>
<feature type="compositionally biased region" description="Low complexity" evidence="4">
    <location>
        <begin position="654"/>
        <end position="669"/>
    </location>
</feature>
<feature type="region of interest" description="Disordered" evidence="4">
    <location>
        <begin position="651"/>
        <end position="682"/>
    </location>
</feature>
<keyword evidence="10" id="KW-1185">Reference proteome</keyword>
<comment type="similarity">
    <text evidence="2 3">Belongs to the GMC oxidoreductase family.</text>
</comment>
<dbReference type="PROSITE" id="PS00624">
    <property type="entry name" value="GMC_OXRED_2"/>
    <property type="match status" value="1"/>
</dbReference>
<evidence type="ECO:0000256" key="4">
    <source>
        <dbReference type="SAM" id="MobiDB-lite"/>
    </source>
</evidence>
<organism evidence="9 10">
    <name type="scientific">Cutaneotrichosporon oleaginosum</name>
    <dbReference type="NCBI Taxonomy" id="879819"/>
    <lineage>
        <taxon>Eukaryota</taxon>
        <taxon>Fungi</taxon>
        <taxon>Dikarya</taxon>
        <taxon>Basidiomycota</taxon>
        <taxon>Agaricomycotina</taxon>
        <taxon>Tremellomycetes</taxon>
        <taxon>Trichosporonales</taxon>
        <taxon>Trichosporonaceae</taxon>
        <taxon>Cutaneotrichosporon</taxon>
    </lineage>
</organism>
<dbReference type="PANTHER" id="PTHR11552">
    <property type="entry name" value="GLUCOSE-METHANOL-CHOLINE GMC OXIDOREDUCTASE"/>
    <property type="match status" value="1"/>
</dbReference>
<dbReference type="GeneID" id="28984732"/>
<evidence type="ECO:0000259" key="8">
    <source>
        <dbReference type="PROSITE" id="PS00624"/>
    </source>
</evidence>